<dbReference type="GO" id="GO:0003824">
    <property type="term" value="F:catalytic activity"/>
    <property type="evidence" value="ECO:0007669"/>
    <property type="project" value="InterPro"/>
</dbReference>
<gene>
    <name evidence="8" type="ORF">S06H3_33829</name>
</gene>
<dbReference type="InterPro" id="IPR006638">
    <property type="entry name" value="Elp3/MiaA/NifB-like_rSAM"/>
</dbReference>
<dbReference type="GO" id="GO:0046872">
    <property type="term" value="F:metal ion binding"/>
    <property type="evidence" value="ECO:0007669"/>
    <property type="project" value="UniProtKB-KW"/>
</dbReference>
<keyword evidence="5" id="KW-0408">Iron</keyword>
<evidence type="ECO:0000256" key="1">
    <source>
        <dbReference type="ARBA" id="ARBA00001966"/>
    </source>
</evidence>
<evidence type="ECO:0000256" key="6">
    <source>
        <dbReference type="ARBA" id="ARBA00023014"/>
    </source>
</evidence>
<dbReference type="PROSITE" id="PS51257">
    <property type="entry name" value="PROKAR_LIPOPROTEIN"/>
    <property type="match status" value="1"/>
</dbReference>
<evidence type="ECO:0000256" key="5">
    <source>
        <dbReference type="ARBA" id="ARBA00023004"/>
    </source>
</evidence>
<comment type="caution">
    <text evidence="8">The sequence shown here is derived from an EMBL/GenBank/DDBJ whole genome shotgun (WGS) entry which is preliminary data.</text>
</comment>
<keyword evidence="3" id="KW-0949">S-adenosyl-L-methionine</keyword>
<accession>X1M0I5</accession>
<sequence length="232" mass="26215">MVEIKGIEKFAPIDFPGYISSTVFVGGCNFRCPFCHNADLVLRPQSLPTFPMDYFLSYLDSRKNWLEAVCISGGEPLLHDELDVLLQIIKDRNLLVKIDTNGAFPEKLEKLVKAGLLDSVAMDIKAPLDKYEKITAVSVNTDNVKRSIKIIQHSGLDYLFRTTVVPGFIDEDDIEKIGQLLEGSKSFQIQQFKPVNTLDKTFEKIKPYGREKIRALADRAGPYFENVRIEGI</sequence>
<dbReference type="NCBIfam" id="TIGR02495">
    <property type="entry name" value="NrdG2"/>
    <property type="match status" value="1"/>
</dbReference>
<dbReference type="PANTHER" id="PTHR30352:SF13">
    <property type="entry name" value="GLYCYL-RADICAL ENZYME ACTIVATING ENZYME YJJW-RELATED"/>
    <property type="match status" value="1"/>
</dbReference>
<evidence type="ECO:0000313" key="8">
    <source>
        <dbReference type="EMBL" id="GAI25077.1"/>
    </source>
</evidence>
<evidence type="ECO:0000256" key="2">
    <source>
        <dbReference type="ARBA" id="ARBA00022485"/>
    </source>
</evidence>
<dbReference type="EMBL" id="BARV01020238">
    <property type="protein sequence ID" value="GAI25077.1"/>
    <property type="molecule type" value="Genomic_DNA"/>
</dbReference>
<dbReference type="CDD" id="cd01335">
    <property type="entry name" value="Radical_SAM"/>
    <property type="match status" value="1"/>
</dbReference>
<feature type="domain" description="Radical SAM core" evidence="7">
    <location>
        <begin position="11"/>
        <end position="223"/>
    </location>
</feature>
<proteinExistence type="predicted"/>
<keyword evidence="6" id="KW-0411">Iron-sulfur</keyword>
<dbReference type="InterPro" id="IPR058240">
    <property type="entry name" value="rSAM_sf"/>
</dbReference>
<dbReference type="SMART" id="SM00729">
    <property type="entry name" value="Elp3"/>
    <property type="match status" value="1"/>
</dbReference>
<protein>
    <recommendedName>
        <fullName evidence="7">Radical SAM core domain-containing protein</fullName>
    </recommendedName>
</protein>
<comment type="cofactor">
    <cofactor evidence="1">
        <name>[4Fe-4S] cluster</name>
        <dbReference type="ChEBI" id="CHEBI:49883"/>
    </cofactor>
</comment>
<dbReference type="SFLD" id="SFLDG01094">
    <property type="entry name" value="Uncharacterised_Radical_SAM_Su"/>
    <property type="match status" value="1"/>
</dbReference>
<evidence type="ECO:0000256" key="3">
    <source>
        <dbReference type="ARBA" id="ARBA00022691"/>
    </source>
</evidence>
<evidence type="ECO:0000259" key="7">
    <source>
        <dbReference type="PROSITE" id="PS51918"/>
    </source>
</evidence>
<dbReference type="AlphaFoldDB" id="X1M0I5"/>
<keyword evidence="2" id="KW-0004">4Fe-4S</keyword>
<reference evidence="8" key="1">
    <citation type="journal article" date="2014" name="Front. Microbiol.">
        <title>High frequency of phylogenetically diverse reductive dehalogenase-homologous genes in deep subseafloor sedimentary metagenomes.</title>
        <authorList>
            <person name="Kawai M."/>
            <person name="Futagami T."/>
            <person name="Toyoda A."/>
            <person name="Takaki Y."/>
            <person name="Nishi S."/>
            <person name="Hori S."/>
            <person name="Arai W."/>
            <person name="Tsubouchi T."/>
            <person name="Morono Y."/>
            <person name="Uchiyama I."/>
            <person name="Ito T."/>
            <person name="Fujiyama A."/>
            <person name="Inagaki F."/>
            <person name="Takami H."/>
        </authorList>
    </citation>
    <scope>NUCLEOTIDE SEQUENCE</scope>
    <source>
        <strain evidence="8">Expedition CK06-06</strain>
    </source>
</reference>
<dbReference type="PROSITE" id="PS51918">
    <property type="entry name" value="RADICAL_SAM"/>
    <property type="match status" value="1"/>
</dbReference>
<organism evidence="8">
    <name type="scientific">marine sediment metagenome</name>
    <dbReference type="NCBI Taxonomy" id="412755"/>
    <lineage>
        <taxon>unclassified sequences</taxon>
        <taxon>metagenomes</taxon>
        <taxon>ecological metagenomes</taxon>
    </lineage>
</organism>
<name>X1M0I5_9ZZZZ</name>
<dbReference type="InterPro" id="IPR007197">
    <property type="entry name" value="rSAM"/>
</dbReference>
<dbReference type="InterPro" id="IPR034457">
    <property type="entry name" value="Organic_radical-activating"/>
</dbReference>
<dbReference type="SUPFAM" id="SSF102114">
    <property type="entry name" value="Radical SAM enzymes"/>
    <property type="match status" value="1"/>
</dbReference>
<dbReference type="InterPro" id="IPR013785">
    <property type="entry name" value="Aldolase_TIM"/>
</dbReference>
<keyword evidence="4" id="KW-0479">Metal-binding</keyword>
<dbReference type="InterPro" id="IPR012840">
    <property type="entry name" value="NrdG2"/>
</dbReference>
<dbReference type="SFLD" id="SFLDG01067">
    <property type="entry name" value="SPASM/twitch_domain_containing"/>
    <property type="match status" value="1"/>
</dbReference>
<dbReference type="Pfam" id="PF04055">
    <property type="entry name" value="Radical_SAM"/>
    <property type="match status" value="1"/>
</dbReference>
<dbReference type="SFLD" id="SFLDS00029">
    <property type="entry name" value="Radical_SAM"/>
    <property type="match status" value="1"/>
</dbReference>
<dbReference type="Gene3D" id="3.20.20.70">
    <property type="entry name" value="Aldolase class I"/>
    <property type="match status" value="1"/>
</dbReference>
<dbReference type="GO" id="GO:0051539">
    <property type="term" value="F:4 iron, 4 sulfur cluster binding"/>
    <property type="evidence" value="ECO:0007669"/>
    <property type="project" value="UniProtKB-KW"/>
</dbReference>
<evidence type="ECO:0000256" key="4">
    <source>
        <dbReference type="ARBA" id="ARBA00022723"/>
    </source>
</evidence>
<dbReference type="PANTHER" id="PTHR30352">
    <property type="entry name" value="PYRUVATE FORMATE-LYASE-ACTIVATING ENZYME"/>
    <property type="match status" value="1"/>
</dbReference>